<sequence>MSADNFLKNATISTIIPCASEVNLKNELDLLLSDGTCTTPLSYIQQRDLLIFDEILTVYIVLQLVNCTDDSLKAHLPNVLVHLDVFAANTAISKTKVEDFPTKELIFSGFVKDFKDSLVIHNAGDDGKEPHNQVYVLWTIDVYLRRPRTRHQQPSVIFQASAALSSSKRLQGTGQDDFLPSLTAGSLNIFQPLVGPASDNSSEMYLPASRLLHVAPVKTEERVYNISESSHNPIRIVPVASARIRYSRLNTYCNRPVAIASLDFEMIPFAKLETSLESIDLSLSNGIVENMGASAGLDLPILCRSRDDLTFVFKLIPNQSECYNASTTAIHSVLDIHIRAVVLISENCQPKISMRWKASIDFSLPLNPIFGGPSQVLQRNCRPASLSMAPSEATLSGDRTTQCAIGLGVYLSLSTPTSIEVAQGFDWEVFVVNRSNRVRKFAIIVIPMRNSLHRQRFTSRQSSSAQSLHALEVAHAAVDGNFTYSMVKTSVTSYETELICLNPDLKLSPLFPGSCYAALLPMLPLSSGLLNIAAVKIVDLETNESMEIRDPPDLTASLAPNF</sequence>
<dbReference type="OrthoDB" id="5345392at2759"/>
<reference evidence="3" key="2">
    <citation type="journal article" date="2009" name="Genome Res.">
        <title>Comparative genomic analyses of the human fungal pathogens Coccidioides and their relatives.</title>
        <authorList>
            <person name="Sharpton T.J."/>
            <person name="Stajich J.E."/>
            <person name="Rounsley S.D."/>
            <person name="Gardner M.J."/>
            <person name="Wortman J.R."/>
            <person name="Jordar V.S."/>
            <person name="Maiti R."/>
            <person name="Kodira C.D."/>
            <person name="Neafsey D.E."/>
            <person name="Zeng Q."/>
            <person name="Hung C.-Y."/>
            <person name="McMahan C."/>
            <person name="Muszewska A."/>
            <person name="Grynberg M."/>
            <person name="Mandel M.A."/>
            <person name="Kellner E.M."/>
            <person name="Barker B.M."/>
            <person name="Galgiani J.N."/>
            <person name="Orbach M.J."/>
            <person name="Kirkland T.N."/>
            <person name="Cole G.T."/>
            <person name="Henn M.R."/>
            <person name="Birren B.W."/>
            <person name="Taylor J.W."/>
        </authorList>
    </citation>
    <scope>NUCLEOTIDE SEQUENCE [LARGE SCALE GENOMIC DNA]</scope>
    <source>
        <strain evidence="3">RMSCC 3488</strain>
    </source>
</reference>
<dbReference type="GO" id="GO:0006891">
    <property type="term" value="P:intra-Golgi vesicle-mediated transport"/>
    <property type="evidence" value="ECO:0007669"/>
    <property type="project" value="InterPro"/>
</dbReference>
<accession>A0A0J6FRA3</accession>
<gene>
    <name evidence="2" type="ORF">CPAG_07861</name>
</gene>
<dbReference type="EMBL" id="DS268113">
    <property type="protein sequence ID" value="KMM71554.1"/>
    <property type="molecule type" value="Genomic_DNA"/>
</dbReference>
<name>A0A0J6FRA3_COCPO</name>
<protein>
    <recommendedName>
        <fullName evidence="1">Trafficking protein particle complex II-specific subunit 65 IgD3 domain-containing protein</fullName>
    </recommendedName>
</protein>
<dbReference type="Proteomes" id="UP000054567">
    <property type="component" value="Unassembled WGS sequence"/>
</dbReference>
<dbReference type="PANTHER" id="PTHR28159">
    <property type="entry name" value="TRAFFICKING PROTEIN PARTICLE COMPLEX II-SPECIFIC SUBUNIT 65"/>
    <property type="match status" value="1"/>
</dbReference>
<dbReference type="Pfam" id="PF12735">
    <property type="entry name" value="IgD3_Trs65"/>
    <property type="match status" value="1"/>
</dbReference>
<reference evidence="3" key="3">
    <citation type="journal article" date="2010" name="Genome Res.">
        <title>Population genomic sequencing of Coccidioides fungi reveals recent hybridization and transposon control.</title>
        <authorList>
            <person name="Neafsey D.E."/>
            <person name="Barker B.M."/>
            <person name="Sharpton T.J."/>
            <person name="Stajich J.E."/>
            <person name="Park D.J."/>
            <person name="Whiston E."/>
            <person name="Hung C.-Y."/>
            <person name="McMahan C."/>
            <person name="White J."/>
            <person name="Sykes S."/>
            <person name="Heiman D."/>
            <person name="Young S."/>
            <person name="Zeng Q."/>
            <person name="Abouelleil A."/>
            <person name="Aftuck L."/>
            <person name="Bessette D."/>
            <person name="Brown A."/>
            <person name="FitzGerald M."/>
            <person name="Lui A."/>
            <person name="Macdonald J.P."/>
            <person name="Priest M."/>
            <person name="Orbach M.J."/>
            <person name="Galgiani J.N."/>
            <person name="Kirkland T.N."/>
            <person name="Cole G.T."/>
            <person name="Birren B.W."/>
            <person name="Henn M.R."/>
            <person name="Taylor J.W."/>
            <person name="Rounsley S.D."/>
        </authorList>
    </citation>
    <scope>NUCLEOTIDE SEQUENCE [LARGE SCALE GENOMIC DNA]</scope>
    <source>
        <strain evidence="3">RMSCC 3488</strain>
    </source>
</reference>
<reference evidence="2 3" key="1">
    <citation type="submission" date="2007-06" db="EMBL/GenBank/DDBJ databases">
        <title>The Genome Sequence of Coccidioides posadasii RMSCC_3488.</title>
        <authorList>
            <consortium name="Coccidioides Genome Resources Consortium"/>
            <consortium name="The Broad Institute Genome Sequencing Platform"/>
            <person name="Henn M.R."/>
            <person name="Sykes S."/>
            <person name="Young S."/>
            <person name="Jaffe D."/>
            <person name="Berlin A."/>
            <person name="Alvarez P."/>
            <person name="Butler J."/>
            <person name="Gnerre S."/>
            <person name="Grabherr M."/>
            <person name="Mauceli E."/>
            <person name="Brockman W."/>
            <person name="Kodira C."/>
            <person name="Alvarado L."/>
            <person name="Zeng Q."/>
            <person name="Crawford M."/>
            <person name="Antoine C."/>
            <person name="Devon K."/>
            <person name="Galgiani J."/>
            <person name="Orsborn K."/>
            <person name="Lewis M.L."/>
            <person name="Nusbaum C."/>
            <person name="Galagan J."/>
            <person name="Birren B."/>
        </authorList>
    </citation>
    <scope>NUCLEOTIDE SEQUENCE [LARGE SCALE GENOMIC DNA]</scope>
    <source>
        <strain evidence="2 3">RMSCC 3488</strain>
    </source>
</reference>
<dbReference type="GO" id="GO:1990071">
    <property type="term" value="C:TRAPPII protein complex"/>
    <property type="evidence" value="ECO:0007669"/>
    <property type="project" value="InterPro"/>
</dbReference>
<dbReference type="InterPro" id="IPR055420">
    <property type="entry name" value="IgD3_Trs65"/>
</dbReference>
<evidence type="ECO:0000313" key="3">
    <source>
        <dbReference type="Proteomes" id="UP000054567"/>
    </source>
</evidence>
<dbReference type="PANTHER" id="PTHR28159:SF1">
    <property type="entry name" value="TRAFFICKING PROTEIN PARTICLE COMPLEX II-SPECIFIC SUBUNIT 65"/>
    <property type="match status" value="1"/>
</dbReference>
<dbReference type="GO" id="GO:0005802">
    <property type="term" value="C:trans-Golgi network"/>
    <property type="evidence" value="ECO:0007669"/>
    <property type="project" value="TreeGrafter"/>
</dbReference>
<evidence type="ECO:0000313" key="2">
    <source>
        <dbReference type="EMBL" id="KMM71554.1"/>
    </source>
</evidence>
<organism evidence="2 3">
    <name type="scientific">Coccidioides posadasii RMSCC 3488</name>
    <dbReference type="NCBI Taxonomy" id="454284"/>
    <lineage>
        <taxon>Eukaryota</taxon>
        <taxon>Fungi</taxon>
        <taxon>Dikarya</taxon>
        <taxon>Ascomycota</taxon>
        <taxon>Pezizomycotina</taxon>
        <taxon>Eurotiomycetes</taxon>
        <taxon>Eurotiomycetidae</taxon>
        <taxon>Onygenales</taxon>
        <taxon>Onygenaceae</taxon>
        <taxon>Coccidioides</taxon>
    </lineage>
</organism>
<evidence type="ECO:0000259" key="1">
    <source>
        <dbReference type="Pfam" id="PF12735"/>
    </source>
</evidence>
<proteinExistence type="predicted"/>
<dbReference type="AlphaFoldDB" id="A0A0J6FRA3"/>
<dbReference type="VEuPathDB" id="FungiDB:CPAG_07861"/>
<feature type="domain" description="Trafficking protein particle complex II-specific subunit 65 IgD3" evidence="1">
    <location>
        <begin position="399"/>
        <end position="555"/>
    </location>
</feature>
<dbReference type="InterPro" id="IPR024662">
    <property type="entry name" value="Trs65"/>
</dbReference>